<dbReference type="SUPFAM" id="SSF52047">
    <property type="entry name" value="RNI-like"/>
    <property type="match status" value="1"/>
</dbReference>
<dbReference type="InterPro" id="IPR036047">
    <property type="entry name" value="F-box-like_dom_sf"/>
</dbReference>
<dbReference type="SUPFAM" id="SSF81383">
    <property type="entry name" value="F-box domain"/>
    <property type="match status" value="1"/>
</dbReference>
<dbReference type="OrthoDB" id="629734at2759"/>
<dbReference type="PANTHER" id="PTHR31639:SF93">
    <property type="entry name" value="F-BOX_FBD_LRR PROTEIN"/>
    <property type="match status" value="1"/>
</dbReference>
<keyword evidence="7" id="KW-1185">Reference proteome</keyword>
<dbReference type="eggNOG" id="ENOG502QTI8">
    <property type="taxonomic scope" value="Eukaryota"/>
</dbReference>
<dbReference type="Proteomes" id="UP000265566">
    <property type="component" value="Chromosome 1"/>
</dbReference>
<dbReference type="STRING" id="3880.G7I5B2"/>
<dbReference type="InterPro" id="IPR055411">
    <property type="entry name" value="LRR_FXL15/At3g58940/PEG3-like"/>
</dbReference>
<protein>
    <submittedName>
        <fullName evidence="4">F-box/FBD-like domain protein</fullName>
    </submittedName>
    <submittedName>
        <fullName evidence="5">Putative F-box domain, FBD domain, leucine-rich repeat domain, L domain-containing protein</fullName>
    </submittedName>
</protein>
<dbReference type="Pfam" id="PF24758">
    <property type="entry name" value="LRR_At5g56370"/>
    <property type="match status" value="1"/>
</dbReference>
<dbReference type="KEGG" id="mtr:11414258"/>
<accession>G7I5B2</accession>
<reference evidence="4 7" key="1">
    <citation type="journal article" date="2011" name="Nature">
        <title>The Medicago genome provides insight into the evolution of rhizobial symbioses.</title>
        <authorList>
            <person name="Young N.D."/>
            <person name="Debelle F."/>
            <person name="Oldroyd G.E."/>
            <person name="Geurts R."/>
            <person name="Cannon S.B."/>
            <person name="Udvardi M.K."/>
            <person name="Benedito V.A."/>
            <person name="Mayer K.F."/>
            <person name="Gouzy J."/>
            <person name="Schoof H."/>
            <person name="Van de Peer Y."/>
            <person name="Proost S."/>
            <person name="Cook D.R."/>
            <person name="Meyers B.C."/>
            <person name="Spannagl M."/>
            <person name="Cheung F."/>
            <person name="De Mita S."/>
            <person name="Krishnakumar V."/>
            <person name="Gundlach H."/>
            <person name="Zhou S."/>
            <person name="Mudge J."/>
            <person name="Bharti A.K."/>
            <person name="Murray J.D."/>
            <person name="Naoumkina M.A."/>
            <person name="Rosen B."/>
            <person name="Silverstein K.A."/>
            <person name="Tang H."/>
            <person name="Rombauts S."/>
            <person name="Zhao P.X."/>
            <person name="Zhou P."/>
            <person name="Barbe V."/>
            <person name="Bardou P."/>
            <person name="Bechner M."/>
            <person name="Bellec A."/>
            <person name="Berger A."/>
            <person name="Berges H."/>
            <person name="Bidwell S."/>
            <person name="Bisseling T."/>
            <person name="Choisne N."/>
            <person name="Couloux A."/>
            <person name="Denny R."/>
            <person name="Deshpande S."/>
            <person name="Dai X."/>
            <person name="Doyle J.J."/>
            <person name="Dudez A.M."/>
            <person name="Farmer A.D."/>
            <person name="Fouteau S."/>
            <person name="Franken C."/>
            <person name="Gibelin C."/>
            <person name="Gish J."/>
            <person name="Goldstein S."/>
            <person name="Gonzalez A.J."/>
            <person name="Green P.J."/>
            <person name="Hallab A."/>
            <person name="Hartog M."/>
            <person name="Hua A."/>
            <person name="Humphray S.J."/>
            <person name="Jeong D.H."/>
            <person name="Jing Y."/>
            <person name="Jocker A."/>
            <person name="Kenton S.M."/>
            <person name="Kim D.J."/>
            <person name="Klee K."/>
            <person name="Lai H."/>
            <person name="Lang C."/>
            <person name="Lin S."/>
            <person name="Macmil S.L."/>
            <person name="Magdelenat G."/>
            <person name="Matthews L."/>
            <person name="McCorrison J."/>
            <person name="Monaghan E.L."/>
            <person name="Mun J.H."/>
            <person name="Najar F.Z."/>
            <person name="Nicholson C."/>
            <person name="Noirot C."/>
            <person name="O'Bleness M."/>
            <person name="Paule C.R."/>
            <person name="Poulain J."/>
            <person name="Prion F."/>
            <person name="Qin B."/>
            <person name="Qu C."/>
            <person name="Retzel E.F."/>
            <person name="Riddle C."/>
            <person name="Sallet E."/>
            <person name="Samain S."/>
            <person name="Samson N."/>
            <person name="Sanders I."/>
            <person name="Saurat O."/>
            <person name="Scarpelli C."/>
            <person name="Schiex T."/>
            <person name="Segurens B."/>
            <person name="Severin A.J."/>
            <person name="Sherrier D.J."/>
            <person name="Shi R."/>
            <person name="Sims S."/>
            <person name="Singer S.R."/>
            <person name="Sinharoy S."/>
            <person name="Sterck L."/>
            <person name="Viollet A."/>
            <person name="Wang B.B."/>
            <person name="Wang K."/>
            <person name="Wang M."/>
            <person name="Wang X."/>
            <person name="Warfsmann J."/>
            <person name="Weissenbach J."/>
            <person name="White D.D."/>
            <person name="White J.D."/>
            <person name="Wiley G.B."/>
            <person name="Wincker P."/>
            <person name="Xing Y."/>
            <person name="Yang L."/>
            <person name="Yao Z."/>
            <person name="Ying F."/>
            <person name="Zhai J."/>
            <person name="Zhou L."/>
            <person name="Zuber A."/>
            <person name="Denarie J."/>
            <person name="Dixon R.A."/>
            <person name="May G.D."/>
            <person name="Schwartz D.C."/>
            <person name="Rogers J."/>
            <person name="Quetier F."/>
            <person name="Town C.D."/>
            <person name="Roe B.A."/>
        </authorList>
    </citation>
    <scope>NUCLEOTIDE SEQUENCE [LARGE SCALE GENOMIC DNA]</scope>
    <source>
        <strain evidence="4">A17</strain>
        <strain evidence="6 7">cv. Jemalong A17</strain>
    </source>
</reference>
<dbReference type="Pfam" id="PF00646">
    <property type="entry name" value="F-box"/>
    <property type="match status" value="1"/>
</dbReference>
<dbReference type="EMBL" id="PSQE01000001">
    <property type="protein sequence ID" value="RHN77408.1"/>
    <property type="molecule type" value="Genomic_DNA"/>
</dbReference>
<evidence type="ECO:0000259" key="3">
    <source>
        <dbReference type="Pfam" id="PF24758"/>
    </source>
</evidence>
<reference evidence="6" key="3">
    <citation type="submission" date="2015-04" db="UniProtKB">
        <authorList>
            <consortium name="EnsemblPlants"/>
        </authorList>
    </citation>
    <scope>IDENTIFICATION</scope>
    <source>
        <strain evidence="6">cv. Jemalong A17</strain>
    </source>
</reference>
<feature type="region of interest" description="Disordered" evidence="1">
    <location>
        <begin position="11"/>
        <end position="30"/>
    </location>
</feature>
<dbReference type="AlphaFoldDB" id="G7I5B2"/>
<organism evidence="4 7">
    <name type="scientific">Medicago truncatula</name>
    <name type="common">Barrel medic</name>
    <name type="synonym">Medicago tribuloides</name>
    <dbReference type="NCBI Taxonomy" id="3880"/>
    <lineage>
        <taxon>Eukaryota</taxon>
        <taxon>Viridiplantae</taxon>
        <taxon>Streptophyta</taxon>
        <taxon>Embryophyta</taxon>
        <taxon>Tracheophyta</taxon>
        <taxon>Spermatophyta</taxon>
        <taxon>Magnoliopsida</taxon>
        <taxon>eudicotyledons</taxon>
        <taxon>Gunneridae</taxon>
        <taxon>Pentapetalae</taxon>
        <taxon>rosids</taxon>
        <taxon>fabids</taxon>
        <taxon>Fabales</taxon>
        <taxon>Fabaceae</taxon>
        <taxon>Papilionoideae</taxon>
        <taxon>50 kb inversion clade</taxon>
        <taxon>NPAAA clade</taxon>
        <taxon>Hologalegina</taxon>
        <taxon>IRL clade</taxon>
        <taxon>Trifolieae</taxon>
        <taxon>Medicago</taxon>
    </lineage>
</organism>
<dbReference type="EMBL" id="CM001217">
    <property type="protein sequence ID" value="AES59564.2"/>
    <property type="molecule type" value="Genomic_DNA"/>
</dbReference>
<dbReference type="HOGENOM" id="CLU_010721_0_1_1"/>
<dbReference type="Proteomes" id="UP000002051">
    <property type="component" value="Unassembled WGS sequence"/>
</dbReference>
<evidence type="ECO:0000259" key="2">
    <source>
        <dbReference type="Pfam" id="PF00646"/>
    </source>
</evidence>
<accession>A0A0C3UKC7</accession>
<feature type="domain" description="F-box/LRR-repeat protein 15/At3g58940/PEG3-like LRR" evidence="3">
    <location>
        <begin position="121"/>
        <end position="343"/>
    </location>
</feature>
<evidence type="ECO:0000313" key="5">
    <source>
        <dbReference type="EMBL" id="RHN77408.1"/>
    </source>
</evidence>
<dbReference type="Gene3D" id="3.80.10.10">
    <property type="entry name" value="Ribonuclease Inhibitor"/>
    <property type="match status" value="1"/>
</dbReference>
<evidence type="ECO:0000313" key="4">
    <source>
        <dbReference type="EMBL" id="AES59564.2"/>
    </source>
</evidence>
<feature type="domain" description="F-box" evidence="2">
    <location>
        <begin position="31"/>
        <end position="69"/>
    </location>
</feature>
<proteinExistence type="predicted"/>
<dbReference type="Gramene" id="rna855">
    <property type="protein sequence ID" value="RHN77408.1"/>
    <property type="gene ID" value="gene855"/>
</dbReference>
<gene>
    <name evidence="6" type="primary">11414258</name>
    <name evidence="4" type="ordered locus">MTR_1g021820</name>
    <name evidence="5" type="ORF">MtrunA17_Chr1g0154461</name>
</gene>
<dbReference type="PANTHER" id="PTHR31639">
    <property type="entry name" value="F-BOX PROTEIN-LIKE"/>
    <property type="match status" value="1"/>
</dbReference>
<evidence type="ECO:0000313" key="7">
    <source>
        <dbReference type="Proteomes" id="UP000002051"/>
    </source>
</evidence>
<dbReference type="InterPro" id="IPR032675">
    <property type="entry name" value="LRR_dom_sf"/>
</dbReference>
<name>G7I5B2_MEDTR</name>
<dbReference type="PaxDb" id="3880-AES59564"/>
<dbReference type="EnsemblPlants" id="AES59564">
    <property type="protein sequence ID" value="AES59564"/>
    <property type="gene ID" value="MTR_1g021820"/>
</dbReference>
<sequence>MDPLIIEPSYKKRREQSQSPCVSDEEPDRVSSLPGHVIDHILSILPIKEAARTSILSTNWRYKWTTLPNLVFDNECLSETSKDLLVIKSKLSRIIDHVLLLRSGPIKKFKLSRDHIDVTDIDRWTLYLTRWQVKEFVLEIWKNPDQRYKIPSWLFSCQSLHHLELLECWLIPPSTFQGFKNLKSLDLQYVTLTKDAVENLISSCLMLERLILMECDGFKNLNIHAPNLQYFLMEGKFEDISFKNTSQLADVFINLSENFESKQGRLHERSSNLVEFFIHLPHIRSLEIQNYFLKYLALGVVPVELPTRCIDLSYISICINFNDSKEISAAVCLFRSLPNLRELEMVARSEEQPVQMTPRAYLDQPIMQVKHVRIVGISGIKSELDFISFLLLSFLVLEKMTVKPALNVGPELMKELLRMRRASRAQVIYLD</sequence>
<reference evidence="5" key="4">
    <citation type="journal article" date="2018" name="Nat. Plants">
        <title>Whole-genome landscape of Medicago truncatula symbiotic genes.</title>
        <authorList>
            <person name="Pecrix Y."/>
            <person name="Gamas P."/>
            <person name="Carrere S."/>
        </authorList>
    </citation>
    <scope>NUCLEOTIDE SEQUENCE</scope>
    <source>
        <tissue evidence="5">Leaves</tissue>
    </source>
</reference>
<evidence type="ECO:0000256" key="1">
    <source>
        <dbReference type="SAM" id="MobiDB-lite"/>
    </source>
</evidence>
<dbReference type="InterPro" id="IPR001810">
    <property type="entry name" value="F-box_dom"/>
</dbReference>
<reference evidence="4 7" key="2">
    <citation type="journal article" date="2014" name="BMC Genomics">
        <title>An improved genome release (version Mt4.0) for the model legume Medicago truncatula.</title>
        <authorList>
            <person name="Tang H."/>
            <person name="Krishnakumar V."/>
            <person name="Bidwell S."/>
            <person name="Rosen B."/>
            <person name="Chan A."/>
            <person name="Zhou S."/>
            <person name="Gentzbittel L."/>
            <person name="Childs K.L."/>
            <person name="Yandell M."/>
            <person name="Gundlach H."/>
            <person name="Mayer K.F."/>
            <person name="Schwartz D.C."/>
            <person name="Town C.D."/>
        </authorList>
    </citation>
    <scope>GENOME REANNOTATION</scope>
    <source>
        <strain evidence="6 7">cv. Jemalong A17</strain>
    </source>
</reference>
<evidence type="ECO:0000313" key="6">
    <source>
        <dbReference type="EnsemblPlants" id="AES59564"/>
    </source>
</evidence>